<feature type="non-terminal residue" evidence="1">
    <location>
        <position position="206"/>
    </location>
</feature>
<dbReference type="SUPFAM" id="SSF49899">
    <property type="entry name" value="Concanavalin A-like lectins/glucanases"/>
    <property type="match status" value="1"/>
</dbReference>
<reference evidence="1" key="2">
    <citation type="journal article" date="2014" name="ISME J.">
        <title>Microbial stratification in low pH oxic and suboxic macroscopic growths along an acid mine drainage.</title>
        <authorList>
            <person name="Mendez-Garcia C."/>
            <person name="Mesa V."/>
            <person name="Sprenger R.R."/>
            <person name="Richter M."/>
            <person name="Diez M.S."/>
            <person name="Solano J."/>
            <person name="Bargiela R."/>
            <person name="Golyshina O.V."/>
            <person name="Manteca A."/>
            <person name="Ramos J.L."/>
            <person name="Gallego J.R."/>
            <person name="Llorente I."/>
            <person name="Martins Dos Santos V.A."/>
            <person name="Jensen O.N."/>
            <person name="Pelaez A.I."/>
            <person name="Sanchez J."/>
            <person name="Ferrer M."/>
        </authorList>
    </citation>
    <scope>NUCLEOTIDE SEQUENCE</scope>
</reference>
<evidence type="ECO:0000313" key="1">
    <source>
        <dbReference type="EMBL" id="EQD57098.1"/>
    </source>
</evidence>
<organism evidence="1">
    <name type="scientific">mine drainage metagenome</name>
    <dbReference type="NCBI Taxonomy" id="410659"/>
    <lineage>
        <taxon>unclassified sequences</taxon>
        <taxon>metagenomes</taxon>
        <taxon>ecological metagenomes</taxon>
    </lineage>
</organism>
<dbReference type="EMBL" id="AUZZ01003397">
    <property type="protein sequence ID" value="EQD57098.1"/>
    <property type="molecule type" value="Genomic_DNA"/>
</dbReference>
<sequence length="206" mass="21234">TTFAPKAPPGSCQVIRPEGAGTTNFISLSGECNGEIPQYVAVFNGQTSYVSLPTSIVPIGAMTRTLTAWFYTTSNINQNILGYGANSACNSGFDININLTCYGGGTNIGVAMDPGCGLACSSPPGASLNSWYFVAVTYNGIAAVTYLSSTKGGLTSGGVDTYTANTNVDAGFNIGHGAGYHVLDPYFSGLISNVQLYNTALSSNDI</sequence>
<feature type="non-terminal residue" evidence="1">
    <location>
        <position position="1"/>
    </location>
</feature>
<accession>T1AKU6</accession>
<reference evidence="1" key="1">
    <citation type="submission" date="2013-08" db="EMBL/GenBank/DDBJ databases">
        <authorList>
            <person name="Mendez C."/>
            <person name="Richter M."/>
            <person name="Ferrer M."/>
            <person name="Sanchez J."/>
        </authorList>
    </citation>
    <scope>NUCLEOTIDE SEQUENCE</scope>
</reference>
<dbReference type="Pfam" id="PF13385">
    <property type="entry name" value="Laminin_G_3"/>
    <property type="match status" value="1"/>
</dbReference>
<dbReference type="Gene3D" id="2.60.120.200">
    <property type="match status" value="1"/>
</dbReference>
<dbReference type="InterPro" id="IPR013320">
    <property type="entry name" value="ConA-like_dom_sf"/>
</dbReference>
<gene>
    <name evidence="1" type="ORF">B2A_04970</name>
</gene>
<protein>
    <recommendedName>
        <fullName evidence="2">LamG domain-containing protein</fullName>
    </recommendedName>
</protein>
<proteinExistence type="predicted"/>
<dbReference type="AlphaFoldDB" id="T1AKU6"/>
<evidence type="ECO:0008006" key="2">
    <source>
        <dbReference type="Google" id="ProtNLM"/>
    </source>
</evidence>
<name>T1AKU6_9ZZZZ</name>
<comment type="caution">
    <text evidence="1">The sequence shown here is derived from an EMBL/GenBank/DDBJ whole genome shotgun (WGS) entry which is preliminary data.</text>
</comment>